<feature type="compositionally biased region" description="Polar residues" evidence="1">
    <location>
        <begin position="15"/>
        <end position="30"/>
    </location>
</feature>
<organism evidence="3 4">
    <name type="scientific">Tessaracoccus lacteus</name>
    <dbReference type="NCBI Taxonomy" id="3041766"/>
    <lineage>
        <taxon>Bacteria</taxon>
        <taxon>Bacillati</taxon>
        <taxon>Actinomycetota</taxon>
        <taxon>Actinomycetes</taxon>
        <taxon>Propionibacteriales</taxon>
        <taxon>Propionibacteriaceae</taxon>
        <taxon>Tessaracoccus</taxon>
    </lineage>
</organism>
<keyword evidence="2" id="KW-0812">Transmembrane</keyword>
<evidence type="ECO:0000313" key="4">
    <source>
        <dbReference type="Proteomes" id="UP001244136"/>
    </source>
</evidence>
<keyword evidence="4" id="KW-1185">Reference proteome</keyword>
<keyword evidence="2" id="KW-1133">Transmembrane helix</keyword>
<feature type="transmembrane region" description="Helical" evidence="2">
    <location>
        <begin position="162"/>
        <end position="181"/>
    </location>
</feature>
<evidence type="ECO:0000256" key="1">
    <source>
        <dbReference type="SAM" id="MobiDB-lite"/>
    </source>
</evidence>
<reference evidence="3 4" key="1">
    <citation type="journal article" date="2008" name="Int. J. Syst. Evol. Microbiol.">
        <title>Tessaracoccus flavescens sp. nov., isolated from marine sediment.</title>
        <authorList>
            <person name="Lee D.W."/>
            <person name="Lee S.D."/>
        </authorList>
    </citation>
    <scope>NUCLEOTIDE SEQUENCE [LARGE SCALE GENOMIC DNA]</scope>
    <source>
        <strain evidence="3 4">T21</strain>
    </source>
</reference>
<dbReference type="Proteomes" id="UP001244136">
    <property type="component" value="Chromosome"/>
</dbReference>
<gene>
    <name evidence="3" type="ORF">QH948_10215</name>
</gene>
<dbReference type="EMBL" id="CP123967">
    <property type="protein sequence ID" value="WGT46518.1"/>
    <property type="molecule type" value="Genomic_DNA"/>
</dbReference>
<protein>
    <submittedName>
        <fullName evidence="3">Uncharacterized protein</fullName>
    </submittedName>
</protein>
<keyword evidence="2" id="KW-0472">Membrane</keyword>
<feature type="region of interest" description="Disordered" evidence="1">
    <location>
        <begin position="1"/>
        <end position="149"/>
    </location>
</feature>
<sequence>MSAGEPFRPRRAWQQPATEDSTASDDTPAQTGRRARRGEEPAAGPESRPTDPPQARRPARAAVAGLGDEPPEPAVNPFARPGTQSAEAPAPDARPAVHADDASATPIPAPVMPRSAGEFAESPGPAPRRSALSSTTPLTPEGDDSPTPEHWLRAHRATLTKWAAAGLIVALVVAVLAFLIVRTVRQSAGEQPSASPSPSSTATSAAPADVDVLLTPADLATVASSAWTITATSQSLGDHSGRVACFQTAPQEPNPTTTLQRTLATTDETAALHRVDVFADADVAAEVFESRVSVLSSCSEVPSYIVNAQSVSGLAEDTFQITVEFQDDPSQFHTVLITRAGAAVQMLDVTKFGSAVDAETPAEAITRSQEVLSEAQGADAPSDVQVTGTVIPAVEPLGWLSPSDLPRIRAGAGRWSMTGPGDLTSTGTGCENLTLATEAGPATRSQATYLMTQDDEAPTTFGIDEMQFYFEKSDTAKDFADKLVRGLTSCADRVNTATVKRLDDVKTTVGDATGTSRLFDVSQATSATESVEYQLLVTRVDDLVSYTLVSVSEDYRMTTDQLNALAARVAVRATQADS</sequence>
<evidence type="ECO:0000256" key="2">
    <source>
        <dbReference type="SAM" id="Phobius"/>
    </source>
</evidence>
<accession>A0ABY8PVN2</accession>
<proteinExistence type="predicted"/>
<evidence type="ECO:0000313" key="3">
    <source>
        <dbReference type="EMBL" id="WGT46518.1"/>
    </source>
</evidence>
<dbReference type="RefSeq" id="WP_281144289.1">
    <property type="nucleotide sequence ID" value="NZ_CP123967.1"/>
</dbReference>
<name>A0ABY8PVN2_9ACTN</name>